<dbReference type="Proteomes" id="UP000219048">
    <property type="component" value="Unassembled WGS sequence"/>
</dbReference>
<dbReference type="InterPro" id="IPR046867">
    <property type="entry name" value="AldOxase/xan_DH_MoCoBD2"/>
</dbReference>
<dbReference type="PIRSF" id="PIRSF036389">
    <property type="entry name" value="IOR_B"/>
    <property type="match status" value="1"/>
</dbReference>
<dbReference type="Pfam" id="PF20256">
    <property type="entry name" value="MoCoBD_2"/>
    <property type="match status" value="2"/>
</dbReference>
<protein>
    <submittedName>
        <fullName evidence="2">Isoquinoline 1-oxidoreductase, beta subunit</fullName>
    </submittedName>
</protein>
<reference evidence="3" key="1">
    <citation type="submission" date="2017-09" db="EMBL/GenBank/DDBJ databases">
        <authorList>
            <person name="Varghese N."/>
            <person name="Submissions S."/>
        </authorList>
    </citation>
    <scope>NUCLEOTIDE SEQUENCE [LARGE SCALE GENOMIC DNA]</scope>
    <source>
        <strain evidence="3">DSM 25885</strain>
    </source>
</reference>
<dbReference type="InterPro" id="IPR037165">
    <property type="entry name" value="AldOxase/xan_DH_Mopterin-bd_sf"/>
</dbReference>
<dbReference type="SMART" id="SM01008">
    <property type="entry name" value="Ald_Xan_dh_C"/>
    <property type="match status" value="1"/>
</dbReference>
<evidence type="ECO:0000313" key="2">
    <source>
        <dbReference type="EMBL" id="SNY99902.1"/>
    </source>
</evidence>
<dbReference type="PROSITE" id="PS51257">
    <property type="entry name" value="PROKAR_LIPOPROTEIN"/>
    <property type="match status" value="1"/>
</dbReference>
<proteinExistence type="predicted"/>
<evidence type="ECO:0000259" key="1">
    <source>
        <dbReference type="SMART" id="SM01008"/>
    </source>
</evidence>
<dbReference type="Gene3D" id="3.30.365.10">
    <property type="entry name" value="Aldehyde oxidase/xanthine dehydrogenase, molybdopterin binding domain"/>
    <property type="match status" value="4"/>
</dbReference>
<evidence type="ECO:0000313" key="3">
    <source>
        <dbReference type="Proteomes" id="UP000219048"/>
    </source>
</evidence>
<dbReference type="GO" id="GO:0016491">
    <property type="term" value="F:oxidoreductase activity"/>
    <property type="evidence" value="ECO:0007669"/>
    <property type="project" value="InterPro"/>
</dbReference>
<dbReference type="PANTHER" id="PTHR47495">
    <property type="entry name" value="ALDEHYDE DEHYDROGENASE"/>
    <property type="match status" value="1"/>
</dbReference>
<keyword evidence="3" id="KW-1185">Reference proteome</keyword>
<dbReference type="Gene3D" id="3.90.1170.50">
    <property type="entry name" value="Aldehyde oxidase/xanthine dehydrogenase, a/b hammerhead"/>
    <property type="match status" value="1"/>
</dbReference>
<dbReference type="InterPro" id="IPR000674">
    <property type="entry name" value="Ald_Oxase/Xan_DH_a/b"/>
</dbReference>
<dbReference type="InterPro" id="IPR006311">
    <property type="entry name" value="TAT_signal"/>
</dbReference>
<accession>A0A285MRU1</accession>
<sequence length="744" mass="81817">MSTNKPNALSRRAFIRNSSIAGGGMVIGFNLFQACKPKVIAEPAIDLASLDYNDFNAFIKIADNGAVTIFSPNPEIGQGVKTSMPMIIAEELDVAWKDVCVEQGILDTENYQRQVAGGSQSIRFGWDALRQTGAKAKHMLVSAAAARWGVNPSECSVSEGVITNAAGETLGYGDVVNEAALLEVPEEVPLKEPSEYKIMGKDASNVDINKIVTGKPLFGLDYKTDGMVYAAVLRPPAFGKKLVSYDDSEARAMSGVIDVVSIGEKVRGLLAEDPSFGSKISSSDKVVVIAESTWQAMKAKEAIKAIWEDDSKVESTEEHDKILNDLLDGNKFETMRSDGNVKKAFAEADEILERTYESPFLPHNCMEPMNFFANVTDEKVHLVGPIQTPAWKAGLVSKMLGREEKDIHLEMTRMGGGFGRRLYGDFVIEAAEISDKIRKPVKVVYSREDDMEDGIYRMAIKYRIKAGIKDGKITGYYLKEAAVNSNMYGLIPNFFPAGAIENYQVDAANYESNITTGAWRAPYTNFLAYAEQSFFDELAELMNVDKIQLRLDLLDNVKPEEDERIQYSPERMKEVIKTAVEKSGWGTKSKDVYQGFVNYYCHNTHVAEVADVEIENGEPVVKKITCVVDCGIVVNPMGALNQIEGGVIDGVGHSMYGELQFKDGRPTANNFDGYRLIRMKEAPIVETHFIQNDLSPTGLGEPTLPPAGGAIANAFKAATGNRLYKQPFTKTPELLKVPEKEIIG</sequence>
<dbReference type="OrthoDB" id="9767994at2"/>
<name>A0A285MRU1_9FLAO</name>
<dbReference type="RefSeq" id="WP_097045357.1">
    <property type="nucleotide sequence ID" value="NZ_OBEH01000002.1"/>
</dbReference>
<gene>
    <name evidence="2" type="ORF">SAMN06265377_1716</name>
</gene>
<dbReference type="PROSITE" id="PS51318">
    <property type="entry name" value="TAT"/>
    <property type="match status" value="1"/>
</dbReference>
<dbReference type="InterPro" id="IPR012368">
    <property type="entry name" value="OxRdtase_Mopterin-bd_su_IorB"/>
</dbReference>
<feature type="domain" description="Aldehyde oxidase/xanthine dehydrogenase a/b hammerhead" evidence="1">
    <location>
        <begin position="213"/>
        <end position="311"/>
    </location>
</feature>
<dbReference type="InterPro" id="IPR052516">
    <property type="entry name" value="N-heterocyclic_Hydroxylase"/>
</dbReference>
<organism evidence="2 3">
    <name type="scientific">Flagellimonas pacifica</name>
    <dbReference type="NCBI Taxonomy" id="1247520"/>
    <lineage>
        <taxon>Bacteria</taxon>
        <taxon>Pseudomonadati</taxon>
        <taxon>Bacteroidota</taxon>
        <taxon>Flavobacteriia</taxon>
        <taxon>Flavobacteriales</taxon>
        <taxon>Flavobacteriaceae</taxon>
        <taxon>Flagellimonas</taxon>
    </lineage>
</organism>
<dbReference type="SUPFAM" id="SSF56003">
    <property type="entry name" value="Molybdenum cofactor-binding domain"/>
    <property type="match status" value="2"/>
</dbReference>
<dbReference type="InterPro" id="IPR008274">
    <property type="entry name" value="AldOxase/xan_DH_MoCoBD1"/>
</dbReference>
<dbReference type="PANTHER" id="PTHR47495:SF1">
    <property type="entry name" value="BLL3820 PROTEIN"/>
    <property type="match status" value="1"/>
</dbReference>
<dbReference type="Pfam" id="PF02738">
    <property type="entry name" value="MoCoBD_1"/>
    <property type="match status" value="1"/>
</dbReference>
<dbReference type="EMBL" id="OBEH01000002">
    <property type="protein sequence ID" value="SNY99902.1"/>
    <property type="molecule type" value="Genomic_DNA"/>
</dbReference>
<dbReference type="AlphaFoldDB" id="A0A285MRU1"/>